<evidence type="ECO:0000256" key="2">
    <source>
        <dbReference type="ARBA" id="ARBA00022692"/>
    </source>
</evidence>
<dbReference type="SUPFAM" id="SSF81321">
    <property type="entry name" value="Family A G protein-coupled receptor-like"/>
    <property type="match status" value="2"/>
</dbReference>
<feature type="domain" description="G-protein coupled receptors family 1 profile" evidence="10">
    <location>
        <begin position="208"/>
        <end position="420"/>
    </location>
</feature>
<sequence length="470" mass="54036">MLVAFTGNGFLIYIVWKKPEPKLTVPFIWIGSLVSMSIFLVVQTVEDHNSRCMLSVYILGDPDRALRGIYLLLFVVNYLIPLVVISFLYSITAWNLWFHVAPGVTTFRGNRVQLETSKKRVVRMLIIVTCAFALCWLPPQVVHMMNVIHASKTYLHIQPIVSFVCFWFGHANSAVNPWLYIFLSTKINMAFTRIVSRKSSQLPSNGLWMIPGVFGKVMCKGVVYTIYVNSSASILSLTFMAIDRYYAIVHPLRRHLWFRKPKLTVPFIWIWSLVSMSIFLVIQTVEEHNNYCMLSVYILGDPDKAIRGIYLLLFVVNYLIPLVVISFLYTITTWNLWFHVTPGVNTLRGNRAQLETSKRRVIRMLIIVTCAFALCWLPPQVVHMMMVIHASKAHLHIQPIVIVVCFWFGHVNSAVNPWLYIFLSTKINMAFIRIVSRKSSRLPSSLTVKRADAVLPPEDDHEAIQKESRV</sequence>
<keyword evidence="2 8" id="KW-0812">Transmembrane</keyword>
<reference evidence="11 12" key="1">
    <citation type="journal article" date="2018" name="Sci. Rep.">
        <title>Comparative analysis of the Pocillopora damicornis genome highlights role of immune system in coral evolution.</title>
        <authorList>
            <person name="Cunning R."/>
            <person name="Bay R.A."/>
            <person name="Gillette P."/>
            <person name="Baker A.C."/>
            <person name="Traylor-Knowles N."/>
        </authorList>
    </citation>
    <scope>NUCLEOTIDE SEQUENCE [LARGE SCALE GENOMIC DNA]</scope>
    <source>
        <strain evidence="11">RSMAS</strain>
        <tissue evidence="11">Whole animal</tissue>
    </source>
</reference>
<feature type="transmembrane region" description="Helical" evidence="9">
    <location>
        <begin position="361"/>
        <end position="379"/>
    </location>
</feature>
<name>A0A3M6UPL1_POCDA</name>
<dbReference type="PROSITE" id="PS50262">
    <property type="entry name" value="G_PROTEIN_RECEP_F1_2"/>
    <property type="match status" value="2"/>
</dbReference>
<evidence type="ECO:0000259" key="10">
    <source>
        <dbReference type="PROSITE" id="PS50262"/>
    </source>
</evidence>
<comment type="subcellular location">
    <subcellularLocation>
        <location evidence="1">Membrane</location>
        <topology evidence="1">Multi-pass membrane protein</topology>
    </subcellularLocation>
</comment>
<dbReference type="Gene3D" id="1.20.1070.10">
    <property type="entry name" value="Rhodopsin 7-helix transmembrane proteins"/>
    <property type="match status" value="2"/>
</dbReference>
<dbReference type="InterPro" id="IPR000276">
    <property type="entry name" value="GPCR_Rhodpsn"/>
</dbReference>
<feature type="transmembrane region" description="Helical" evidence="9">
    <location>
        <begin position="154"/>
        <end position="171"/>
    </location>
</feature>
<proteinExistence type="inferred from homology"/>
<feature type="transmembrane region" description="Helical" evidence="9">
    <location>
        <begin position="399"/>
        <end position="423"/>
    </location>
</feature>
<keyword evidence="6 8" id="KW-0675">Receptor</keyword>
<organism evidence="11 12">
    <name type="scientific">Pocillopora damicornis</name>
    <name type="common">Cauliflower coral</name>
    <name type="synonym">Millepora damicornis</name>
    <dbReference type="NCBI Taxonomy" id="46731"/>
    <lineage>
        <taxon>Eukaryota</taxon>
        <taxon>Metazoa</taxon>
        <taxon>Cnidaria</taxon>
        <taxon>Anthozoa</taxon>
        <taxon>Hexacorallia</taxon>
        <taxon>Scleractinia</taxon>
        <taxon>Astrocoeniina</taxon>
        <taxon>Pocilloporidae</taxon>
        <taxon>Pocillopora</taxon>
    </lineage>
</organism>
<keyword evidence="5 9" id="KW-0472">Membrane</keyword>
<keyword evidence="7 8" id="KW-0807">Transducer</keyword>
<dbReference type="STRING" id="46731.A0A3M6UPL1"/>
<evidence type="ECO:0000256" key="3">
    <source>
        <dbReference type="ARBA" id="ARBA00022989"/>
    </source>
</evidence>
<feature type="transmembrane region" description="Helical" evidence="9">
    <location>
        <begin position="27"/>
        <end position="45"/>
    </location>
</feature>
<feature type="transmembrane region" description="Helical" evidence="9">
    <location>
        <begin position="264"/>
        <end position="285"/>
    </location>
</feature>
<dbReference type="PANTHER" id="PTHR45695:SF9">
    <property type="entry name" value="LEUCOKININ RECEPTOR"/>
    <property type="match status" value="1"/>
</dbReference>
<dbReference type="PRINTS" id="PR00237">
    <property type="entry name" value="GPCRRHODOPSN"/>
</dbReference>
<evidence type="ECO:0000256" key="7">
    <source>
        <dbReference type="ARBA" id="ARBA00023224"/>
    </source>
</evidence>
<evidence type="ECO:0000313" key="12">
    <source>
        <dbReference type="Proteomes" id="UP000275408"/>
    </source>
</evidence>
<protein>
    <recommendedName>
        <fullName evidence="10">G-protein coupled receptors family 1 profile domain-containing protein</fullName>
    </recommendedName>
</protein>
<dbReference type="GO" id="GO:0004930">
    <property type="term" value="F:G protein-coupled receptor activity"/>
    <property type="evidence" value="ECO:0007669"/>
    <property type="project" value="UniProtKB-KW"/>
</dbReference>
<accession>A0A3M6UPL1</accession>
<comment type="caution">
    <text evidence="11">The sequence shown here is derived from an EMBL/GenBank/DDBJ whole genome shotgun (WGS) entry which is preliminary data.</text>
</comment>
<dbReference type="PANTHER" id="PTHR45695">
    <property type="entry name" value="LEUCOKININ RECEPTOR-RELATED"/>
    <property type="match status" value="1"/>
</dbReference>
<evidence type="ECO:0000256" key="6">
    <source>
        <dbReference type="ARBA" id="ARBA00023170"/>
    </source>
</evidence>
<dbReference type="GO" id="GO:0005886">
    <property type="term" value="C:plasma membrane"/>
    <property type="evidence" value="ECO:0007669"/>
    <property type="project" value="TreeGrafter"/>
</dbReference>
<dbReference type="Proteomes" id="UP000275408">
    <property type="component" value="Unassembled WGS sequence"/>
</dbReference>
<feature type="transmembrane region" description="Helical" evidence="9">
    <location>
        <begin position="121"/>
        <end position="142"/>
    </location>
</feature>
<evidence type="ECO:0000313" key="11">
    <source>
        <dbReference type="EMBL" id="RMX55572.1"/>
    </source>
</evidence>
<dbReference type="Pfam" id="PF00001">
    <property type="entry name" value="7tm_1"/>
    <property type="match status" value="2"/>
</dbReference>
<dbReference type="OrthoDB" id="2132067at2759"/>
<keyword evidence="3 9" id="KW-1133">Transmembrane helix</keyword>
<evidence type="ECO:0000256" key="9">
    <source>
        <dbReference type="SAM" id="Phobius"/>
    </source>
</evidence>
<keyword evidence="12" id="KW-1185">Reference proteome</keyword>
<feature type="domain" description="G-protein coupled receptors family 1 profile" evidence="10">
    <location>
        <begin position="1"/>
        <end position="180"/>
    </location>
</feature>
<dbReference type="PROSITE" id="PS00237">
    <property type="entry name" value="G_PROTEIN_RECEP_F1_1"/>
    <property type="match status" value="1"/>
</dbReference>
<evidence type="ECO:0000256" key="1">
    <source>
        <dbReference type="ARBA" id="ARBA00004141"/>
    </source>
</evidence>
<gene>
    <name evidence="11" type="ORF">pdam_00001720</name>
</gene>
<dbReference type="InterPro" id="IPR017452">
    <property type="entry name" value="GPCR_Rhodpsn_7TM"/>
</dbReference>
<keyword evidence="4 8" id="KW-0297">G-protein coupled receptor</keyword>
<evidence type="ECO:0000256" key="8">
    <source>
        <dbReference type="RuleBase" id="RU000688"/>
    </source>
</evidence>
<evidence type="ECO:0000256" key="5">
    <source>
        <dbReference type="ARBA" id="ARBA00023136"/>
    </source>
</evidence>
<dbReference type="AlphaFoldDB" id="A0A3M6UPL1"/>
<feature type="transmembrane region" description="Helical" evidence="9">
    <location>
        <begin position="305"/>
        <end position="329"/>
    </location>
</feature>
<dbReference type="EMBL" id="RCHS01001028">
    <property type="protein sequence ID" value="RMX55572.1"/>
    <property type="molecule type" value="Genomic_DNA"/>
</dbReference>
<evidence type="ECO:0000256" key="4">
    <source>
        <dbReference type="ARBA" id="ARBA00023040"/>
    </source>
</evidence>
<comment type="similarity">
    <text evidence="8">Belongs to the G-protein coupled receptor 1 family.</text>
</comment>
<feature type="transmembrane region" description="Helical" evidence="9">
    <location>
        <begin position="66"/>
        <end position="89"/>
    </location>
</feature>